<comment type="caution">
    <text evidence="1">The sequence shown here is derived from an EMBL/GenBank/DDBJ whole genome shotgun (WGS) entry which is preliminary data.</text>
</comment>
<dbReference type="RefSeq" id="XP_029237183.1">
    <property type="nucleotide sequence ID" value="XM_029382954.1"/>
</dbReference>
<sequence>MCLQKLTIETCDPMGPLWIMLHLSQLPRFYCALLQLCSQRHCVGRRRVDSDKLVFLPWWPSPLHFTAGWQTYTTQLPPFPVGDCGSFLLHHSGDGVDDGCGPAGCRCHFFCLRDSPMTRMIGGSVGGYGAAPEFCTVMTWPHELLASTDAEAHRCGGACRIGRLAAGDGRPHGLRETVLECGWAQCTSNTPMFAFLGGATF</sequence>
<organism evidence="1 2">
    <name type="scientific">Trypanosoma rangeli</name>
    <dbReference type="NCBI Taxonomy" id="5698"/>
    <lineage>
        <taxon>Eukaryota</taxon>
        <taxon>Discoba</taxon>
        <taxon>Euglenozoa</taxon>
        <taxon>Kinetoplastea</taxon>
        <taxon>Metakinetoplastina</taxon>
        <taxon>Trypanosomatida</taxon>
        <taxon>Trypanosomatidae</taxon>
        <taxon>Trypanosoma</taxon>
        <taxon>Herpetosoma</taxon>
    </lineage>
</organism>
<keyword evidence="2" id="KW-1185">Reference proteome</keyword>
<evidence type="ECO:0000313" key="2">
    <source>
        <dbReference type="Proteomes" id="UP000283634"/>
    </source>
</evidence>
<evidence type="ECO:0000313" key="1">
    <source>
        <dbReference type="EMBL" id="RNF02896.1"/>
    </source>
</evidence>
<dbReference type="AlphaFoldDB" id="A0A422NBT6"/>
<proteinExistence type="predicted"/>
<dbReference type="Proteomes" id="UP000283634">
    <property type="component" value="Unassembled WGS sequence"/>
</dbReference>
<accession>A0A422NBT6</accession>
<name>A0A422NBT6_TRYRA</name>
<reference evidence="1 2" key="1">
    <citation type="journal article" date="2018" name="BMC Genomics">
        <title>Genomic comparison of Trypanosoma conorhini and Trypanosoma rangeli to Trypanosoma cruzi strains of high and low virulence.</title>
        <authorList>
            <person name="Bradwell K.R."/>
            <person name="Koparde V.N."/>
            <person name="Matveyev A.V."/>
            <person name="Serrano M.G."/>
            <person name="Alves J.M."/>
            <person name="Parikh H."/>
            <person name="Huang B."/>
            <person name="Lee V."/>
            <person name="Espinosa-Alvarez O."/>
            <person name="Ortiz P.A."/>
            <person name="Costa-Martins A.G."/>
            <person name="Teixeira M.M."/>
            <person name="Buck G.A."/>
        </authorList>
    </citation>
    <scope>NUCLEOTIDE SEQUENCE [LARGE SCALE GENOMIC DNA]</scope>
    <source>
        <strain evidence="1 2">AM80</strain>
    </source>
</reference>
<gene>
    <name evidence="1" type="ORF">TraAM80_06099</name>
</gene>
<dbReference type="GeneID" id="40330032"/>
<dbReference type="EMBL" id="MKGL01000214">
    <property type="protein sequence ID" value="RNF02896.1"/>
    <property type="molecule type" value="Genomic_DNA"/>
</dbReference>
<protein>
    <submittedName>
        <fullName evidence="1">Uncharacterized protein</fullName>
    </submittedName>
</protein>